<evidence type="ECO:0000256" key="1">
    <source>
        <dbReference type="SAM" id="MobiDB-lite"/>
    </source>
</evidence>
<protein>
    <recommendedName>
        <fullName evidence="6">Htaa domain-containing protein</fullName>
    </recommendedName>
</protein>
<keyword evidence="2" id="KW-0472">Membrane</keyword>
<evidence type="ECO:0008006" key="6">
    <source>
        <dbReference type="Google" id="ProtNLM"/>
    </source>
</evidence>
<dbReference type="OrthoDB" id="7210788at2"/>
<feature type="transmembrane region" description="Helical" evidence="2">
    <location>
        <begin position="392"/>
        <end position="416"/>
    </location>
</feature>
<keyword evidence="2" id="KW-1133">Transmembrane helix</keyword>
<dbReference type="EMBL" id="QWKP01000217">
    <property type="protein sequence ID" value="RHA38071.1"/>
    <property type="molecule type" value="Genomic_DNA"/>
</dbReference>
<feature type="compositionally biased region" description="Pro residues" evidence="1">
    <location>
        <begin position="320"/>
        <end position="334"/>
    </location>
</feature>
<keyword evidence="3" id="KW-0732">Signal</keyword>
<dbReference type="RefSeq" id="WP_118768246.1">
    <property type="nucleotide sequence ID" value="NZ_QWKP01000217.1"/>
</dbReference>
<reference evidence="4 5" key="1">
    <citation type="submission" date="2018-08" db="EMBL/GenBank/DDBJ databases">
        <title>Cellulomonas rhizosphaerae sp. nov., a novel actinomycete isolated from soil.</title>
        <authorList>
            <person name="Tian Y."/>
        </authorList>
    </citation>
    <scope>NUCLEOTIDE SEQUENCE [LARGE SCALE GENOMIC DNA]</scope>
    <source>
        <strain evidence="4 5">NEAU-TCZ24</strain>
    </source>
</reference>
<evidence type="ECO:0000313" key="4">
    <source>
        <dbReference type="EMBL" id="RHA38071.1"/>
    </source>
</evidence>
<feature type="chain" id="PRO_5039520966" description="Htaa domain-containing protein" evidence="3">
    <location>
        <begin position="27"/>
        <end position="426"/>
    </location>
</feature>
<name>A0A413RID1_9CELL</name>
<evidence type="ECO:0000313" key="5">
    <source>
        <dbReference type="Proteomes" id="UP000283374"/>
    </source>
</evidence>
<feature type="region of interest" description="Disordered" evidence="1">
    <location>
        <begin position="121"/>
        <end position="140"/>
    </location>
</feature>
<dbReference type="Proteomes" id="UP000283374">
    <property type="component" value="Unassembled WGS sequence"/>
</dbReference>
<evidence type="ECO:0000256" key="2">
    <source>
        <dbReference type="SAM" id="Phobius"/>
    </source>
</evidence>
<accession>A0A413RID1</accession>
<comment type="caution">
    <text evidence="4">The sequence shown here is derived from an EMBL/GenBank/DDBJ whole genome shotgun (WGS) entry which is preliminary data.</text>
</comment>
<feature type="region of interest" description="Disordered" evidence="1">
    <location>
        <begin position="299"/>
        <end position="351"/>
    </location>
</feature>
<organism evidence="4 5">
    <name type="scientific">Cellulomonas rhizosphaerae</name>
    <dbReference type="NCBI Taxonomy" id="2293719"/>
    <lineage>
        <taxon>Bacteria</taxon>
        <taxon>Bacillati</taxon>
        <taxon>Actinomycetota</taxon>
        <taxon>Actinomycetes</taxon>
        <taxon>Micrococcales</taxon>
        <taxon>Cellulomonadaceae</taxon>
        <taxon>Cellulomonas</taxon>
    </lineage>
</organism>
<proteinExistence type="predicted"/>
<dbReference type="AlphaFoldDB" id="A0A413RID1"/>
<feature type="compositionally biased region" description="Low complexity" evidence="1">
    <location>
        <begin position="123"/>
        <end position="140"/>
    </location>
</feature>
<gene>
    <name evidence="4" type="ORF">D1825_15120</name>
</gene>
<evidence type="ECO:0000256" key="3">
    <source>
        <dbReference type="SAM" id="SignalP"/>
    </source>
</evidence>
<feature type="signal peptide" evidence="3">
    <location>
        <begin position="1"/>
        <end position="26"/>
    </location>
</feature>
<keyword evidence="5" id="KW-1185">Reference proteome</keyword>
<keyword evidence="2" id="KW-0812">Transmembrane</keyword>
<sequence>MRLRSVLVALAGAATALLLAGAPAAAGDSIDVQVVIPADGVLTIDSAQLRWGLSREASSGAYAFGCQFLSAGIAGDTGSSRAWTEADGFYRGSAGNVRIEKPGADGRDRVATWGTRCLDRDGAPVTASTSSPTTESEVVVDGGSGTVDQGAGSARIAWTGSFTVAFYGGLTYWSATDPVLTVRDGVGTLTATASGYGADRDDTSRWVKIPARTVTLARFAQVDLGEDGFVVTPDYLGVEVDAGTGTPQAARTSANAAYWGAFPQDFVDLQQQTGQSAYWYTSGGERDPFKAALPVTVSYDSSRPVTPPKDPDDSGSTPGGPAPSNPVTTPPPTAPQGVTPPRVGGTPVAPTVTGPDVASAAYPATQAVTVGAASALIPLVQDAAGWLTGQDPLLLGGLAAIAALGAFAAIGLWRGWLVVPWTGWRT</sequence>